<dbReference type="Gene3D" id="3.30.559.10">
    <property type="entry name" value="Chloramphenicol acetyltransferase-like domain"/>
    <property type="match status" value="1"/>
</dbReference>
<dbReference type="Gene3D" id="3.30.300.30">
    <property type="match status" value="1"/>
</dbReference>
<dbReference type="InterPro" id="IPR025110">
    <property type="entry name" value="AMP-bd_C"/>
</dbReference>
<dbReference type="CDD" id="cd05930">
    <property type="entry name" value="A_NRPS"/>
    <property type="match status" value="1"/>
</dbReference>
<name>A0A3A9ZGD8_9ACTN</name>
<comment type="caution">
    <text evidence="4">The sequence shown here is derived from an EMBL/GenBank/DDBJ whole genome shotgun (WGS) entry which is preliminary data.</text>
</comment>
<keyword evidence="5" id="KW-1185">Reference proteome</keyword>
<evidence type="ECO:0000256" key="2">
    <source>
        <dbReference type="SAM" id="MobiDB-lite"/>
    </source>
</evidence>
<dbReference type="GO" id="GO:0005737">
    <property type="term" value="C:cytoplasm"/>
    <property type="evidence" value="ECO:0007669"/>
    <property type="project" value="TreeGrafter"/>
</dbReference>
<dbReference type="NCBIfam" id="TIGR01733">
    <property type="entry name" value="AA-adenyl-dom"/>
    <property type="match status" value="1"/>
</dbReference>
<dbReference type="Gene3D" id="1.10.1200.10">
    <property type="entry name" value="ACP-like"/>
    <property type="match status" value="1"/>
</dbReference>
<dbReference type="InterPro" id="IPR000873">
    <property type="entry name" value="AMP-dep_synth/lig_dom"/>
</dbReference>
<dbReference type="InterPro" id="IPR001242">
    <property type="entry name" value="Condensation_dom"/>
</dbReference>
<dbReference type="GO" id="GO:0003824">
    <property type="term" value="F:catalytic activity"/>
    <property type="evidence" value="ECO:0007669"/>
    <property type="project" value="InterPro"/>
</dbReference>
<dbReference type="AlphaFoldDB" id="A0A3A9ZGD8"/>
<dbReference type="Gene3D" id="3.40.50.12780">
    <property type="entry name" value="N-terminal domain of ligase-like"/>
    <property type="match status" value="1"/>
</dbReference>
<dbReference type="PROSITE" id="PS00455">
    <property type="entry name" value="AMP_BINDING"/>
    <property type="match status" value="1"/>
</dbReference>
<dbReference type="Pfam" id="PF00501">
    <property type="entry name" value="AMP-binding"/>
    <property type="match status" value="1"/>
</dbReference>
<dbReference type="InterPro" id="IPR023213">
    <property type="entry name" value="CAT-like_dom_sf"/>
</dbReference>
<dbReference type="RefSeq" id="WP_120728238.1">
    <property type="nucleotide sequence ID" value="NZ_RBAK01000004.1"/>
</dbReference>
<dbReference type="PANTHER" id="PTHR45527:SF1">
    <property type="entry name" value="FATTY ACID SYNTHASE"/>
    <property type="match status" value="1"/>
</dbReference>
<dbReference type="GO" id="GO:0031177">
    <property type="term" value="F:phosphopantetheine binding"/>
    <property type="evidence" value="ECO:0007669"/>
    <property type="project" value="TreeGrafter"/>
</dbReference>
<dbReference type="Proteomes" id="UP000281726">
    <property type="component" value="Unassembled WGS sequence"/>
</dbReference>
<dbReference type="SUPFAM" id="SSF52777">
    <property type="entry name" value="CoA-dependent acyltransferases"/>
    <property type="match status" value="2"/>
</dbReference>
<feature type="region of interest" description="Disordered" evidence="2">
    <location>
        <begin position="582"/>
        <end position="601"/>
    </location>
</feature>
<dbReference type="InterPro" id="IPR009081">
    <property type="entry name" value="PP-bd_ACP"/>
</dbReference>
<gene>
    <name evidence="4" type="ORF">D7223_11965</name>
</gene>
<proteinExistence type="predicted"/>
<evidence type="ECO:0000313" key="4">
    <source>
        <dbReference type="EMBL" id="RKN47498.1"/>
    </source>
</evidence>
<feature type="domain" description="Carrier" evidence="3">
    <location>
        <begin position="962"/>
        <end position="1037"/>
    </location>
</feature>
<dbReference type="EMBL" id="RBAK01000004">
    <property type="protein sequence ID" value="RKN47498.1"/>
    <property type="molecule type" value="Genomic_DNA"/>
</dbReference>
<dbReference type="InterPro" id="IPR045851">
    <property type="entry name" value="AMP-bd_C_sf"/>
</dbReference>
<dbReference type="Pfam" id="PF00550">
    <property type="entry name" value="PP-binding"/>
    <property type="match status" value="1"/>
</dbReference>
<dbReference type="SUPFAM" id="SSF47336">
    <property type="entry name" value="ACP-like"/>
    <property type="match status" value="1"/>
</dbReference>
<comment type="cofactor">
    <cofactor evidence="1">
        <name>pantetheine 4'-phosphate</name>
        <dbReference type="ChEBI" id="CHEBI:47942"/>
    </cofactor>
</comment>
<dbReference type="PROSITE" id="PS50075">
    <property type="entry name" value="CARRIER"/>
    <property type="match status" value="1"/>
</dbReference>
<dbReference type="Gene3D" id="3.30.559.30">
    <property type="entry name" value="Nonribosomal peptide synthetase, condensation domain"/>
    <property type="match status" value="1"/>
</dbReference>
<sequence>MAPVSHVAGVPRDLIPASRKEEAMWLLDRLVPDSAANNLALAFQVEGKLDADVLRAALAVLLRRHDVLRTGYIAAGAELAKGVIPADGFPVPLEVIEAFQPDAAEPDLGLRPWLTQRFVLDGRPLVRAGLFRHRDGDIVCLAFHHLVYDIISGALLIEELATAYAALAAGRPVPPELLTPVAPYHEPEPSAADVAWWRDQLSGYDPDALDLWCGADDPARPTLHGAYLTHVLSAEARDTVRRLPAALRAPEAAVLLAAFDVLLAAHGAGPDLAVGSPVSVRPRETPRAVGHHTNVLPLRVRVDPRDTFRGLVRQARDVYFGALAHAGVPVDSVPELAPQGTASWRNRLCRHLFNYFPQPDVSGFTVAGLPARQLVVENGYSKFDLEFFVQTSPQEIRVFARYSAEKFTEPEVRALVERYEALLLSAGPDADRPLGELLVWSPADRHVIAAANDTARSFSPSDVPAAVHGHACRTPDAIGMRDGDREVTYGRLWDAARHNRDLLLAAGVAPGDVVAIMTTRSPELTAVVLGVWLAGAAYLPVDPEHPAQRVSYLLADSGATVIVTDRDLAPRQPGTAVLALPRIDDAPAAEPGPAPDTDPESAAYLIYTSGSTGRPKGALLPHRAISNIAGDYTERLGIGAGDGTLWTTTFAFDMANLEHYVPLYSGGHIVVAPDSARTDGRVLRALIERYRPVVVQGTPTTFRLVLDDVADVLAGIKVVIGAEVVPVPLAQRLLDTGCEVHHAYGPTETTTWCTWGVLPPVLGERLDIGAPIANTRMMVLAPDGRELPVGVRGEVCIAGDGVALGYHGRPELNAQRFGEHLVYGRFYRSGDTGRWLPDGTLELFGRADRQVKLRGNRIELGEVEAVILGHPRVRAAAAVVVGDRSADGRLVVFVEADEDLPLDRLWEFSRGELPHSALPQSFVVVGALPVNANEKIDYPELERRAAAGATPAVPAAVDTAPDGDDELAGSLLLLWRRLLGRDDLTVESNFFIEGGHSLLGAQLVQQIEETLGVPVALADLFAAPAPAALAAQIRVRQAA</sequence>
<dbReference type="Pfam" id="PF13193">
    <property type="entry name" value="AMP-binding_C"/>
    <property type="match status" value="1"/>
</dbReference>
<dbReference type="GO" id="GO:0043041">
    <property type="term" value="P:amino acid activation for nonribosomal peptide biosynthetic process"/>
    <property type="evidence" value="ECO:0007669"/>
    <property type="project" value="TreeGrafter"/>
</dbReference>
<dbReference type="GO" id="GO:0044550">
    <property type="term" value="P:secondary metabolite biosynthetic process"/>
    <property type="evidence" value="ECO:0007669"/>
    <property type="project" value="TreeGrafter"/>
</dbReference>
<dbReference type="OrthoDB" id="2472181at2"/>
<dbReference type="InterPro" id="IPR036736">
    <property type="entry name" value="ACP-like_sf"/>
</dbReference>
<dbReference type="InterPro" id="IPR020845">
    <property type="entry name" value="AMP-binding_CS"/>
</dbReference>
<reference evidence="4 5" key="1">
    <citation type="journal article" date="2004" name="Syst. Appl. Microbiol.">
        <title>Cryptoendolithic actinomycetes from antarctic sandstone rock samples: Micromonospora endolithica sp. nov. and two isolates related to Micromonospora coerulea Jensen 1932.</title>
        <authorList>
            <person name="Hirsch P."/>
            <person name="Mevs U."/>
            <person name="Kroppenstedt R.M."/>
            <person name="Schumann P."/>
            <person name="Stackebrandt E."/>
        </authorList>
    </citation>
    <scope>NUCLEOTIDE SEQUENCE [LARGE SCALE GENOMIC DNA]</scope>
    <source>
        <strain evidence="4 5">JCM 12677</strain>
    </source>
</reference>
<evidence type="ECO:0000313" key="5">
    <source>
        <dbReference type="Proteomes" id="UP000281726"/>
    </source>
</evidence>
<dbReference type="GO" id="GO:0008610">
    <property type="term" value="P:lipid biosynthetic process"/>
    <property type="evidence" value="ECO:0007669"/>
    <property type="project" value="UniProtKB-ARBA"/>
</dbReference>
<dbReference type="InterPro" id="IPR010071">
    <property type="entry name" value="AA_adenyl_dom"/>
</dbReference>
<dbReference type="Pfam" id="PF00668">
    <property type="entry name" value="Condensation"/>
    <property type="match status" value="1"/>
</dbReference>
<accession>A0A3A9ZGD8</accession>
<protein>
    <submittedName>
        <fullName evidence="4">Amino acid adenylation domain-containing protein</fullName>
    </submittedName>
</protein>
<organism evidence="4 5">
    <name type="scientific">Micromonospora endolithica</name>
    <dbReference type="NCBI Taxonomy" id="230091"/>
    <lineage>
        <taxon>Bacteria</taxon>
        <taxon>Bacillati</taxon>
        <taxon>Actinomycetota</taxon>
        <taxon>Actinomycetes</taxon>
        <taxon>Micromonosporales</taxon>
        <taxon>Micromonosporaceae</taxon>
        <taxon>Micromonospora</taxon>
    </lineage>
</organism>
<evidence type="ECO:0000259" key="3">
    <source>
        <dbReference type="PROSITE" id="PS50075"/>
    </source>
</evidence>
<evidence type="ECO:0000256" key="1">
    <source>
        <dbReference type="ARBA" id="ARBA00001957"/>
    </source>
</evidence>
<dbReference type="SUPFAM" id="SSF56801">
    <property type="entry name" value="Acetyl-CoA synthetase-like"/>
    <property type="match status" value="1"/>
</dbReference>
<dbReference type="InterPro" id="IPR042099">
    <property type="entry name" value="ANL_N_sf"/>
</dbReference>
<dbReference type="PANTHER" id="PTHR45527">
    <property type="entry name" value="NONRIBOSOMAL PEPTIDE SYNTHETASE"/>
    <property type="match status" value="1"/>
</dbReference>